<keyword evidence="3" id="KW-0547">Nucleotide-binding</keyword>
<evidence type="ECO:0000256" key="12">
    <source>
        <dbReference type="ARBA" id="ARBA00023235"/>
    </source>
</evidence>
<protein>
    <submittedName>
        <fullName evidence="15">Helicase-like protein NHL-like protein</fullName>
    </submittedName>
</protein>
<dbReference type="Pfam" id="PF13307">
    <property type="entry name" value="Helicase_C_2"/>
    <property type="match status" value="1"/>
</dbReference>
<evidence type="ECO:0000256" key="2">
    <source>
        <dbReference type="ARBA" id="ARBA00022723"/>
    </source>
</evidence>
<dbReference type="InterPro" id="IPR014001">
    <property type="entry name" value="Helicase_ATP-bd"/>
</dbReference>
<keyword evidence="1" id="KW-0004">4Fe-4S</keyword>
<keyword evidence="6 15" id="KW-0347">Helicase</keyword>
<dbReference type="SUPFAM" id="SSF52540">
    <property type="entry name" value="P-loop containing nucleoside triphosphate hydrolases"/>
    <property type="match status" value="2"/>
</dbReference>
<accession>Q676B6</accession>
<reference evidence="15" key="1">
    <citation type="journal article" date="2004" name="Nature">
        <title>Hox cluster disintegration with persistent anteroposterior order of expression in Oikopleura dioica.</title>
        <authorList>
            <person name="Seo H.C."/>
            <person name="Edvardsen R.B."/>
            <person name="Maeland A.D."/>
            <person name="Bjordal M."/>
            <person name="Jensen M.F."/>
            <person name="Hansen A."/>
            <person name="Flaat M."/>
            <person name="Weissenbach J."/>
            <person name="Lehrach H."/>
            <person name="Wincker P."/>
            <person name="Reinhardt R."/>
            <person name="Chourrout D."/>
        </authorList>
    </citation>
    <scope>NUCLEOTIDE SEQUENCE</scope>
</reference>
<dbReference type="InterPro" id="IPR006935">
    <property type="entry name" value="Helicase/UvrB_N"/>
</dbReference>
<evidence type="ECO:0000256" key="7">
    <source>
        <dbReference type="ARBA" id="ARBA00022840"/>
    </source>
</evidence>
<dbReference type="GO" id="GO:0003677">
    <property type="term" value="F:DNA binding"/>
    <property type="evidence" value="ECO:0007669"/>
    <property type="project" value="UniProtKB-KW"/>
</dbReference>
<feature type="compositionally biased region" description="Polar residues" evidence="13">
    <location>
        <begin position="800"/>
        <end position="809"/>
    </location>
</feature>
<dbReference type="GO" id="GO:1904430">
    <property type="term" value="P:negative regulation of t-circle formation"/>
    <property type="evidence" value="ECO:0007669"/>
    <property type="project" value="TreeGrafter"/>
</dbReference>
<feature type="compositionally biased region" description="Basic and acidic residues" evidence="13">
    <location>
        <begin position="836"/>
        <end position="865"/>
    </location>
</feature>
<keyword evidence="9" id="KW-0411">Iron-sulfur</keyword>
<keyword evidence="10" id="KW-0238">DNA-binding</keyword>
<keyword evidence="7" id="KW-0067">ATP-binding</keyword>
<dbReference type="PANTHER" id="PTHR11472:SF34">
    <property type="entry name" value="REGULATOR OF TELOMERE ELONGATION HELICASE 1"/>
    <property type="match status" value="1"/>
</dbReference>
<evidence type="ECO:0000256" key="10">
    <source>
        <dbReference type="ARBA" id="ARBA00023125"/>
    </source>
</evidence>
<feature type="domain" description="Helicase ATP-binding" evidence="14">
    <location>
        <begin position="10"/>
        <end position="346"/>
    </location>
</feature>
<sequence>MTGYKTLNFYGVDVRFPYDPYPAQEEYIKKCVEALVKRNHAVLESPTGTGKTLCLLASVIAYREWAKRNPPKNKYGGSLGTESIPKIIYASRTHSQLTQVVSELRKLRDVCGYNVDMTVVGGRSSLCVDLTVKKITNNSEQQNACRALRNGKTGCAHKKEADKLSGIAHSRPSTSTAPKSQPSKSLPFGSPKNAPDLLKAAQEEAKRKQNQELISSSGVHDIMDIEELVSWCENPPPQIPDCSTAICGYYLSRSKADTVEILLMPYNYILDKKIRQRNSFEFKNKILILDEAHNVEQVCEESSSHYISLKKLEIISKELAMSKASVTNPRKTNSNDPNPESFKTYEIDEFIKNFDDFHFHFQNRVFDEVAEKGKDGMEYKVSEFIQQLIATNMFQTNSLRWAGLASQVIGHFAKDRGRSGGLSGTFLEEFAFMMEDMHRLRKNKHEYENYRIQICQDENDSADMEIKIWCFNASYSIDDITQGAEGVYNLILTSGTLSPLDEYINSLGLDRPTQLKTIQLMNDHVIDSKQLFVTTLTGTKGAEFHNVFRNRQDKNMFEKYAEVMRDMKEVSPGGMLVFHPTYALMAISKKFWGLHKKSATFKNSFNVPVFLEPSNKKELENMTESFERELVNDEETGAIFNGVCRGKMSEGVDFADCRGRVVVITGIPYPPAKDPKVMLKKEYLDNRKKTGKGIIDGNKWYGIEAIRAINQAVGRIIRHKNDFGAIIYMDKRFVNQGYSREAYDLMPSWTSKDVIGRLRGFFNRMKALQKRGTITVPRPLSEIREAQQNSRKVNRKETTQQKNRASQQSDDSESKENITVAPVFAYNRPNASVNKGFKDPTKKRPLEHDSSTPFQRDRSLSDQHHVNASALPEPKRRSLEPQSSESHKSTGPAGFYQHVVKSKKFVIPYSESAKTGSTSPYFSNKNSQPSSTTSGISSGLANKSAESDEFSIEWMISSDEEETKKSGPSTSKVPAANKTTPKESKDEFEFEYGDTCSILDLSVDENIDQQAVVEKF</sequence>
<dbReference type="PANTHER" id="PTHR11472">
    <property type="entry name" value="DNA REPAIR DEAD HELICASE RAD3/XP-D SUBFAMILY MEMBER"/>
    <property type="match status" value="1"/>
</dbReference>
<dbReference type="PROSITE" id="PS51193">
    <property type="entry name" value="HELICASE_ATP_BIND_2"/>
    <property type="match status" value="1"/>
</dbReference>
<dbReference type="GO" id="GO:0010569">
    <property type="term" value="P:regulation of double-strand break repair via homologous recombination"/>
    <property type="evidence" value="ECO:0007669"/>
    <property type="project" value="TreeGrafter"/>
</dbReference>
<dbReference type="GO" id="GO:0070182">
    <property type="term" value="F:DNA polymerase binding"/>
    <property type="evidence" value="ECO:0007669"/>
    <property type="project" value="TreeGrafter"/>
</dbReference>
<keyword evidence="8" id="KW-0408">Iron</keyword>
<evidence type="ECO:0000256" key="1">
    <source>
        <dbReference type="ARBA" id="ARBA00022485"/>
    </source>
</evidence>
<name>Q676B6_OIKDI</name>
<dbReference type="Gene3D" id="3.40.50.300">
    <property type="entry name" value="P-loop containing nucleotide triphosphate hydrolases"/>
    <property type="match status" value="2"/>
</dbReference>
<dbReference type="GO" id="GO:0051539">
    <property type="term" value="F:4 iron, 4 sulfur cluster binding"/>
    <property type="evidence" value="ECO:0007669"/>
    <property type="project" value="UniProtKB-KW"/>
</dbReference>
<dbReference type="InterPro" id="IPR045028">
    <property type="entry name" value="DinG/Rad3-like"/>
</dbReference>
<keyword evidence="4" id="KW-0227">DNA damage</keyword>
<dbReference type="InterPro" id="IPR014013">
    <property type="entry name" value="Helic_SF1/SF2_ATP-bd_DinG/Rad3"/>
</dbReference>
<feature type="compositionally biased region" description="Low complexity" evidence="13">
    <location>
        <begin position="930"/>
        <end position="939"/>
    </location>
</feature>
<evidence type="ECO:0000256" key="9">
    <source>
        <dbReference type="ARBA" id="ARBA00023014"/>
    </source>
</evidence>
<dbReference type="GO" id="GO:0003678">
    <property type="term" value="F:DNA helicase activity"/>
    <property type="evidence" value="ECO:0007669"/>
    <property type="project" value="InterPro"/>
</dbReference>
<keyword evidence="12" id="KW-0413">Isomerase</keyword>
<dbReference type="Pfam" id="PF06733">
    <property type="entry name" value="DEAD_2"/>
    <property type="match status" value="1"/>
</dbReference>
<keyword evidence="5" id="KW-0378">Hydrolase</keyword>
<feature type="region of interest" description="Disordered" evidence="13">
    <location>
        <begin position="830"/>
        <end position="895"/>
    </location>
</feature>
<dbReference type="GO" id="GO:0090657">
    <property type="term" value="P:telomeric loop disassembly"/>
    <property type="evidence" value="ECO:0007669"/>
    <property type="project" value="TreeGrafter"/>
</dbReference>
<dbReference type="GO" id="GO:0046872">
    <property type="term" value="F:metal ion binding"/>
    <property type="evidence" value="ECO:0007669"/>
    <property type="project" value="UniProtKB-KW"/>
</dbReference>
<keyword evidence="2" id="KW-0479">Metal-binding</keyword>
<evidence type="ECO:0000256" key="8">
    <source>
        <dbReference type="ARBA" id="ARBA00023004"/>
    </source>
</evidence>
<reference evidence="15" key="2">
    <citation type="journal article" date="2005" name="Curr. Biol.">
        <title>Remodelling of the homeobox gene complement in the tunicate Oikopleura dioica.</title>
        <authorList>
            <person name="Edvardsen R.B."/>
            <person name="Seo H.C."/>
            <person name="Jensen M.F."/>
            <person name="Mialon A."/>
            <person name="Mikhaleva J."/>
            <person name="Bjordal M."/>
            <person name="Cartry J."/>
            <person name="Reinhardt R."/>
            <person name="Weissenbach J."/>
            <person name="Wincker P."/>
            <person name="Chourrout D."/>
        </authorList>
    </citation>
    <scope>NUCLEOTIDE SEQUENCE</scope>
</reference>
<dbReference type="GO" id="GO:0005634">
    <property type="term" value="C:nucleus"/>
    <property type="evidence" value="ECO:0007669"/>
    <property type="project" value="TreeGrafter"/>
</dbReference>
<dbReference type="GO" id="GO:0006281">
    <property type="term" value="P:DNA repair"/>
    <property type="evidence" value="ECO:0007669"/>
    <property type="project" value="UniProtKB-KW"/>
</dbReference>
<feature type="compositionally biased region" description="Polar residues" evidence="13">
    <location>
        <begin position="912"/>
        <end position="929"/>
    </location>
</feature>
<dbReference type="InterPro" id="IPR027417">
    <property type="entry name" value="P-loop_NTPase"/>
</dbReference>
<feature type="region of interest" description="Disordered" evidence="13">
    <location>
        <begin position="163"/>
        <end position="195"/>
    </location>
</feature>
<evidence type="ECO:0000256" key="13">
    <source>
        <dbReference type="SAM" id="MobiDB-lite"/>
    </source>
</evidence>
<evidence type="ECO:0000256" key="6">
    <source>
        <dbReference type="ARBA" id="ARBA00022806"/>
    </source>
</evidence>
<keyword evidence="11" id="KW-0234">DNA repair</keyword>
<dbReference type="InterPro" id="IPR006555">
    <property type="entry name" value="ATP-dep_Helicase_C"/>
</dbReference>
<evidence type="ECO:0000256" key="4">
    <source>
        <dbReference type="ARBA" id="ARBA00022763"/>
    </source>
</evidence>
<dbReference type="SMART" id="SM00488">
    <property type="entry name" value="DEXDc2"/>
    <property type="match status" value="1"/>
</dbReference>
<evidence type="ECO:0000259" key="14">
    <source>
        <dbReference type="PROSITE" id="PS51193"/>
    </source>
</evidence>
<feature type="region of interest" description="Disordered" evidence="13">
    <location>
        <begin position="912"/>
        <end position="987"/>
    </location>
</feature>
<feature type="compositionally biased region" description="Polar residues" evidence="13">
    <location>
        <begin position="171"/>
        <end position="184"/>
    </location>
</feature>
<feature type="region of interest" description="Disordered" evidence="13">
    <location>
        <begin position="776"/>
        <end position="816"/>
    </location>
</feature>
<evidence type="ECO:0000256" key="5">
    <source>
        <dbReference type="ARBA" id="ARBA00022801"/>
    </source>
</evidence>
<evidence type="ECO:0000313" key="15">
    <source>
        <dbReference type="EMBL" id="AAS21351.1"/>
    </source>
</evidence>
<organism evidence="15">
    <name type="scientific">Oikopleura dioica</name>
    <name type="common">Tunicate</name>
    <dbReference type="NCBI Taxonomy" id="34765"/>
    <lineage>
        <taxon>Eukaryota</taxon>
        <taxon>Metazoa</taxon>
        <taxon>Chordata</taxon>
        <taxon>Tunicata</taxon>
        <taxon>Appendicularia</taxon>
        <taxon>Copelata</taxon>
        <taxon>Oikopleuridae</taxon>
        <taxon>Oikopleura</taxon>
    </lineage>
</organism>
<dbReference type="InterPro" id="IPR006554">
    <property type="entry name" value="Helicase-like_DEXD_c2"/>
</dbReference>
<dbReference type="GO" id="GO:0005524">
    <property type="term" value="F:ATP binding"/>
    <property type="evidence" value="ECO:0007669"/>
    <property type="project" value="UniProtKB-KW"/>
</dbReference>
<dbReference type="InterPro" id="IPR010614">
    <property type="entry name" value="RAD3-like_helicase_DEAD"/>
</dbReference>
<dbReference type="GO" id="GO:0045910">
    <property type="term" value="P:negative regulation of DNA recombination"/>
    <property type="evidence" value="ECO:0007669"/>
    <property type="project" value="TreeGrafter"/>
</dbReference>
<gene>
    <name evidence="15" type="ORF">002-32</name>
</gene>
<evidence type="ECO:0000256" key="3">
    <source>
        <dbReference type="ARBA" id="ARBA00022741"/>
    </source>
</evidence>
<evidence type="ECO:0000256" key="11">
    <source>
        <dbReference type="ARBA" id="ARBA00023204"/>
    </source>
</evidence>
<proteinExistence type="predicted"/>
<dbReference type="EMBL" id="AY449458">
    <property type="protein sequence ID" value="AAS21351.1"/>
    <property type="molecule type" value="Genomic_DNA"/>
</dbReference>
<dbReference type="AlphaFoldDB" id="Q676B6"/>
<dbReference type="SMART" id="SM00491">
    <property type="entry name" value="HELICc2"/>
    <property type="match status" value="1"/>
</dbReference>
<dbReference type="Pfam" id="PF04851">
    <property type="entry name" value="ResIII"/>
    <property type="match status" value="1"/>
</dbReference>
<dbReference type="CDD" id="cd18788">
    <property type="entry name" value="SF2_C_XPD"/>
    <property type="match status" value="1"/>
</dbReference>
<dbReference type="SMART" id="SM00487">
    <property type="entry name" value="DEXDc"/>
    <property type="match status" value="1"/>
</dbReference>
<dbReference type="GO" id="GO:0016818">
    <property type="term" value="F:hydrolase activity, acting on acid anhydrides, in phosphorus-containing anhydrides"/>
    <property type="evidence" value="ECO:0007669"/>
    <property type="project" value="InterPro"/>
</dbReference>